<accession>G4Z7R7</accession>
<dbReference type="RefSeq" id="XP_009524538.1">
    <property type="nucleotide sequence ID" value="XM_009526243.1"/>
</dbReference>
<reference evidence="1 2" key="1">
    <citation type="journal article" date="2006" name="Science">
        <title>Phytophthora genome sequences uncover evolutionary origins and mechanisms of pathogenesis.</title>
        <authorList>
            <person name="Tyler B.M."/>
            <person name="Tripathy S."/>
            <person name="Zhang X."/>
            <person name="Dehal P."/>
            <person name="Jiang R.H."/>
            <person name="Aerts A."/>
            <person name="Arredondo F.D."/>
            <person name="Baxter L."/>
            <person name="Bensasson D."/>
            <person name="Beynon J.L."/>
            <person name="Chapman J."/>
            <person name="Damasceno C.M."/>
            <person name="Dorrance A.E."/>
            <person name="Dou D."/>
            <person name="Dickerman A.W."/>
            <person name="Dubchak I.L."/>
            <person name="Garbelotto M."/>
            <person name="Gijzen M."/>
            <person name="Gordon S.G."/>
            <person name="Govers F."/>
            <person name="Grunwald N.J."/>
            <person name="Huang W."/>
            <person name="Ivors K.L."/>
            <person name="Jones R.W."/>
            <person name="Kamoun S."/>
            <person name="Krampis K."/>
            <person name="Lamour K.H."/>
            <person name="Lee M.K."/>
            <person name="McDonald W.H."/>
            <person name="Medina M."/>
            <person name="Meijer H.J."/>
            <person name="Nordberg E.K."/>
            <person name="Maclean D.J."/>
            <person name="Ospina-Giraldo M.D."/>
            <person name="Morris P.F."/>
            <person name="Phuntumart V."/>
            <person name="Putnam N.H."/>
            <person name="Rash S."/>
            <person name="Rose J.K."/>
            <person name="Sakihama Y."/>
            <person name="Salamov A.A."/>
            <person name="Savidor A."/>
            <person name="Scheuring C.F."/>
            <person name="Smith B.M."/>
            <person name="Sobral B.W."/>
            <person name="Terry A."/>
            <person name="Torto-Alalibo T.A."/>
            <person name="Win J."/>
            <person name="Xu Z."/>
            <person name="Zhang H."/>
            <person name="Grigoriev I.V."/>
            <person name="Rokhsar D.S."/>
            <person name="Boore J.L."/>
        </authorList>
    </citation>
    <scope>NUCLEOTIDE SEQUENCE [LARGE SCALE GENOMIC DNA]</scope>
    <source>
        <strain evidence="1 2">P6497</strain>
    </source>
</reference>
<keyword evidence="2" id="KW-1185">Reference proteome</keyword>
<dbReference type="GeneID" id="20657422"/>
<dbReference type="EMBL" id="JH159153">
    <property type="protein sequence ID" value="EGZ21821.1"/>
    <property type="molecule type" value="Genomic_DNA"/>
</dbReference>
<dbReference type="Proteomes" id="UP000002640">
    <property type="component" value="Unassembled WGS sequence"/>
</dbReference>
<dbReference type="AlphaFoldDB" id="G4Z7R7"/>
<gene>
    <name evidence="1" type="ORF">PHYSODRAFT_497293</name>
</gene>
<dbReference type="InParanoid" id="G4Z7R7"/>
<dbReference type="KEGG" id="psoj:PHYSODRAFT_497293"/>
<evidence type="ECO:0000313" key="2">
    <source>
        <dbReference type="Proteomes" id="UP000002640"/>
    </source>
</evidence>
<sequence>NNFVPHLWGLSFIKTRVPLNLECDGNMPSSNESTPPGTYPLLNVLCSTSRMGRIFQALSKPAQGSLLSLK</sequence>
<protein>
    <submittedName>
        <fullName evidence="1">Uncharacterized protein</fullName>
    </submittedName>
</protein>
<name>G4Z7R7_PHYSP</name>
<proteinExistence type="predicted"/>
<feature type="non-terminal residue" evidence="1">
    <location>
        <position position="1"/>
    </location>
</feature>
<evidence type="ECO:0000313" key="1">
    <source>
        <dbReference type="EMBL" id="EGZ21821.1"/>
    </source>
</evidence>
<organism evidence="1 2">
    <name type="scientific">Phytophthora sojae (strain P6497)</name>
    <name type="common">Soybean stem and root rot agent</name>
    <name type="synonym">Phytophthora megasperma f. sp. glycines</name>
    <dbReference type="NCBI Taxonomy" id="1094619"/>
    <lineage>
        <taxon>Eukaryota</taxon>
        <taxon>Sar</taxon>
        <taxon>Stramenopiles</taxon>
        <taxon>Oomycota</taxon>
        <taxon>Peronosporomycetes</taxon>
        <taxon>Peronosporales</taxon>
        <taxon>Peronosporaceae</taxon>
        <taxon>Phytophthora</taxon>
    </lineage>
</organism>